<reference evidence="2" key="1">
    <citation type="submission" date="2020-01" db="EMBL/GenBank/DDBJ databases">
        <authorList>
            <person name="Mishra B."/>
        </authorList>
    </citation>
    <scope>NUCLEOTIDE SEQUENCE [LARGE SCALE GENOMIC DNA]</scope>
</reference>
<dbReference type="EMBL" id="CACVBM020001373">
    <property type="protein sequence ID" value="CAA7047367.1"/>
    <property type="molecule type" value="Genomic_DNA"/>
</dbReference>
<keyword evidence="3" id="KW-1185">Reference proteome</keyword>
<evidence type="ECO:0000313" key="2">
    <source>
        <dbReference type="EMBL" id="CAA7047367.1"/>
    </source>
</evidence>
<comment type="caution">
    <text evidence="2">The sequence shown here is derived from an EMBL/GenBank/DDBJ whole genome shotgun (WGS) entry which is preliminary data.</text>
</comment>
<evidence type="ECO:0000313" key="3">
    <source>
        <dbReference type="Proteomes" id="UP000467841"/>
    </source>
</evidence>
<feature type="chain" id="PRO_5025465438" description="Knottin scorpion toxin-like domain-containing protein" evidence="1">
    <location>
        <begin position="32"/>
        <end position="83"/>
    </location>
</feature>
<name>A0A6D2K5J7_9BRAS</name>
<dbReference type="Proteomes" id="UP000467841">
    <property type="component" value="Unassembled WGS sequence"/>
</dbReference>
<dbReference type="OrthoDB" id="10404365at2759"/>
<feature type="signal peptide" evidence="1">
    <location>
        <begin position="1"/>
        <end position="31"/>
    </location>
</feature>
<proteinExistence type="predicted"/>
<sequence length="83" mass="9066">MTSLMLSKVAVAAVVVVCFSVLFLSPTEVEGACDIPNGVCYPGQLFQDSCSDRCKALDKDFYDGTCTPRPVIMDFMMDCMCCM</sequence>
<gene>
    <name evidence="2" type="ORF">MERR_LOCUS34602</name>
</gene>
<keyword evidence="1" id="KW-0732">Signal</keyword>
<evidence type="ECO:0008006" key="4">
    <source>
        <dbReference type="Google" id="ProtNLM"/>
    </source>
</evidence>
<protein>
    <recommendedName>
        <fullName evidence="4">Knottin scorpion toxin-like domain-containing protein</fullName>
    </recommendedName>
</protein>
<evidence type="ECO:0000256" key="1">
    <source>
        <dbReference type="SAM" id="SignalP"/>
    </source>
</evidence>
<dbReference type="AlphaFoldDB" id="A0A6D2K5J7"/>
<accession>A0A6D2K5J7</accession>
<organism evidence="2 3">
    <name type="scientific">Microthlaspi erraticum</name>
    <dbReference type="NCBI Taxonomy" id="1685480"/>
    <lineage>
        <taxon>Eukaryota</taxon>
        <taxon>Viridiplantae</taxon>
        <taxon>Streptophyta</taxon>
        <taxon>Embryophyta</taxon>
        <taxon>Tracheophyta</taxon>
        <taxon>Spermatophyta</taxon>
        <taxon>Magnoliopsida</taxon>
        <taxon>eudicotyledons</taxon>
        <taxon>Gunneridae</taxon>
        <taxon>Pentapetalae</taxon>
        <taxon>rosids</taxon>
        <taxon>malvids</taxon>
        <taxon>Brassicales</taxon>
        <taxon>Brassicaceae</taxon>
        <taxon>Coluteocarpeae</taxon>
        <taxon>Microthlaspi</taxon>
    </lineage>
</organism>